<dbReference type="PANTHER" id="PTHR43811:SF19">
    <property type="entry name" value="39 KDA FK506-BINDING NUCLEAR PROTEIN"/>
    <property type="match status" value="1"/>
</dbReference>
<comment type="similarity">
    <text evidence="2 6">Belongs to the FKBP-type PPIase family.</text>
</comment>
<name>A0A840E4K6_9BACT</name>
<evidence type="ECO:0000256" key="6">
    <source>
        <dbReference type="RuleBase" id="RU003915"/>
    </source>
</evidence>
<keyword evidence="4 5" id="KW-0413">Isomerase</keyword>
<organism evidence="8 9">
    <name type="scientific">Neolewinella aquimaris</name>
    <dbReference type="NCBI Taxonomy" id="1835722"/>
    <lineage>
        <taxon>Bacteria</taxon>
        <taxon>Pseudomonadati</taxon>
        <taxon>Bacteroidota</taxon>
        <taxon>Saprospiria</taxon>
        <taxon>Saprospirales</taxon>
        <taxon>Lewinellaceae</taxon>
        <taxon>Neolewinella</taxon>
    </lineage>
</organism>
<dbReference type="InterPro" id="IPR001179">
    <property type="entry name" value="PPIase_FKBP_dom"/>
</dbReference>
<feature type="domain" description="PPIase FKBP-type" evidence="7">
    <location>
        <begin position="67"/>
        <end position="150"/>
    </location>
</feature>
<evidence type="ECO:0000313" key="8">
    <source>
        <dbReference type="EMBL" id="MBB4078595.1"/>
    </source>
</evidence>
<dbReference type="EC" id="5.2.1.8" evidence="6"/>
<accession>A0A840E4K6</accession>
<evidence type="ECO:0000256" key="1">
    <source>
        <dbReference type="ARBA" id="ARBA00000971"/>
    </source>
</evidence>
<evidence type="ECO:0000256" key="2">
    <source>
        <dbReference type="ARBA" id="ARBA00006577"/>
    </source>
</evidence>
<comment type="caution">
    <text evidence="8">The sequence shown here is derived from an EMBL/GenBank/DDBJ whole genome shotgun (WGS) entry which is preliminary data.</text>
</comment>
<dbReference type="PANTHER" id="PTHR43811">
    <property type="entry name" value="FKBP-TYPE PEPTIDYL-PROLYL CIS-TRANS ISOMERASE FKPA"/>
    <property type="match status" value="1"/>
</dbReference>
<sequence>MKSFPRLILLLVPVFVALGCSKEDDCLASDQSITEYITANGIMATEGDLGLYYIIEAEGGAEKPTTSSSVTVNYTGQTTNGETFDQTSGSPRTFLLSGLIQGWQQGIPKIGRGGKIRLFIPSSLAYGANQAGDICPSSDLIFDIELVDFN</sequence>
<dbReference type="PROSITE" id="PS51257">
    <property type="entry name" value="PROKAR_LIPOPROTEIN"/>
    <property type="match status" value="1"/>
</dbReference>
<dbReference type="AlphaFoldDB" id="A0A840E4K6"/>
<gene>
    <name evidence="8" type="ORF">GGR28_001208</name>
</gene>
<dbReference type="SUPFAM" id="SSF54534">
    <property type="entry name" value="FKBP-like"/>
    <property type="match status" value="1"/>
</dbReference>
<dbReference type="Pfam" id="PF00254">
    <property type="entry name" value="FKBP_C"/>
    <property type="match status" value="1"/>
</dbReference>
<dbReference type="Proteomes" id="UP000576209">
    <property type="component" value="Unassembled WGS sequence"/>
</dbReference>
<dbReference type="GO" id="GO:0003755">
    <property type="term" value="F:peptidyl-prolyl cis-trans isomerase activity"/>
    <property type="evidence" value="ECO:0007669"/>
    <property type="project" value="UniProtKB-UniRule"/>
</dbReference>
<dbReference type="RefSeq" id="WP_183494836.1">
    <property type="nucleotide sequence ID" value="NZ_JACIFF010000002.1"/>
</dbReference>
<dbReference type="PROSITE" id="PS50059">
    <property type="entry name" value="FKBP_PPIASE"/>
    <property type="match status" value="1"/>
</dbReference>
<evidence type="ECO:0000256" key="4">
    <source>
        <dbReference type="ARBA" id="ARBA00023235"/>
    </source>
</evidence>
<evidence type="ECO:0000256" key="3">
    <source>
        <dbReference type="ARBA" id="ARBA00023110"/>
    </source>
</evidence>
<proteinExistence type="inferred from homology"/>
<evidence type="ECO:0000313" key="9">
    <source>
        <dbReference type="Proteomes" id="UP000576209"/>
    </source>
</evidence>
<reference evidence="8 9" key="1">
    <citation type="submission" date="2020-08" db="EMBL/GenBank/DDBJ databases">
        <title>Genomic Encyclopedia of Type Strains, Phase IV (KMG-IV): sequencing the most valuable type-strain genomes for metagenomic binning, comparative biology and taxonomic classification.</title>
        <authorList>
            <person name="Goeker M."/>
        </authorList>
    </citation>
    <scope>NUCLEOTIDE SEQUENCE [LARGE SCALE GENOMIC DNA]</scope>
    <source>
        <strain evidence="8 9">DSM 105137</strain>
    </source>
</reference>
<comment type="catalytic activity">
    <reaction evidence="1 5 6">
        <text>[protein]-peptidylproline (omega=180) = [protein]-peptidylproline (omega=0)</text>
        <dbReference type="Rhea" id="RHEA:16237"/>
        <dbReference type="Rhea" id="RHEA-COMP:10747"/>
        <dbReference type="Rhea" id="RHEA-COMP:10748"/>
        <dbReference type="ChEBI" id="CHEBI:83833"/>
        <dbReference type="ChEBI" id="CHEBI:83834"/>
        <dbReference type="EC" id="5.2.1.8"/>
    </reaction>
</comment>
<dbReference type="EMBL" id="JACIFF010000002">
    <property type="protein sequence ID" value="MBB4078595.1"/>
    <property type="molecule type" value="Genomic_DNA"/>
</dbReference>
<dbReference type="InterPro" id="IPR046357">
    <property type="entry name" value="PPIase_dom_sf"/>
</dbReference>
<evidence type="ECO:0000259" key="7">
    <source>
        <dbReference type="PROSITE" id="PS50059"/>
    </source>
</evidence>
<protein>
    <recommendedName>
        <fullName evidence="6">Peptidyl-prolyl cis-trans isomerase</fullName>
        <ecNumber evidence="6">5.2.1.8</ecNumber>
    </recommendedName>
</protein>
<evidence type="ECO:0000256" key="5">
    <source>
        <dbReference type="PROSITE-ProRule" id="PRU00277"/>
    </source>
</evidence>
<keyword evidence="9" id="KW-1185">Reference proteome</keyword>
<keyword evidence="3 5" id="KW-0697">Rotamase</keyword>
<dbReference type="Gene3D" id="3.10.50.40">
    <property type="match status" value="1"/>
</dbReference>